<dbReference type="Proteomes" id="UP000305948">
    <property type="component" value="Unassembled WGS sequence"/>
</dbReference>
<evidence type="ECO:0000313" key="2">
    <source>
        <dbReference type="Proteomes" id="UP000305948"/>
    </source>
</evidence>
<protein>
    <submittedName>
        <fullName evidence="1">Uncharacterized protein</fullName>
    </submittedName>
</protein>
<sequence>MASSTHTVAPSEAAWEIEYRRYMNLDDVIEAGTSTIQWWGVSWYYGDALPELTSIATVQSDEFP</sequence>
<dbReference type="EMBL" id="ML213538">
    <property type="protein sequence ID" value="TFK45657.1"/>
    <property type="molecule type" value="Genomic_DNA"/>
</dbReference>
<reference evidence="1 2" key="1">
    <citation type="journal article" date="2019" name="Nat. Ecol. Evol.">
        <title>Megaphylogeny resolves global patterns of mushroom evolution.</title>
        <authorList>
            <person name="Varga T."/>
            <person name="Krizsan K."/>
            <person name="Foldi C."/>
            <person name="Dima B."/>
            <person name="Sanchez-Garcia M."/>
            <person name="Sanchez-Ramirez S."/>
            <person name="Szollosi G.J."/>
            <person name="Szarkandi J.G."/>
            <person name="Papp V."/>
            <person name="Albert L."/>
            <person name="Andreopoulos W."/>
            <person name="Angelini C."/>
            <person name="Antonin V."/>
            <person name="Barry K.W."/>
            <person name="Bougher N.L."/>
            <person name="Buchanan P."/>
            <person name="Buyck B."/>
            <person name="Bense V."/>
            <person name="Catcheside P."/>
            <person name="Chovatia M."/>
            <person name="Cooper J."/>
            <person name="Damon W."/>
            <person name="Desjardin D."/>
            <person name="Finy P."/>
            <person name="Geml J."/>
            <person name="Haridas S."/>
            <person name="Hughes K."/>
            <person name="Justo A."/>
            <person name="Karasinski D."/>
            <person name="Kautmanova I."/>
            <person name="Kiss B."/>
            <person name="Kocsube S."/>
            <person name="Kotiranta H."/>
            <person name="LaButti K.M."/>
            <person name="Lechner B.E."/>
            <person name="Liimatainen K."/>
            <person name="Lipzen A."/>
            <person name="Lukacs Z."/>
            <person name="Mihaltcheva S."/>
            <person name="Morgado L.N."/>
            <person name="Niskanen T."/>
            <person name="Noordeloos M.E."/>
            <person name="Ohm R.A."/>
            <person name="Ortiz-Santana B."/>
            <person name="Ovrebo C."/>
            <person name="Racz N."/>
            <person name="Riley R."/>
            <person name="Savchenko A."/>
            <person name="Shiryaev A."/>
            <person name="Soop K."/>
            <person name="Spirin V."/>
            <person name="Szebenyi C."/>
            <person name="Tomsovsky M."/>
            <person name="Tulloss R.E."/>
            <person name="Uehling J."/>
            <person name="Grigoriev I.V."/>
            <person name="Vagvolgyi C."/>
            <person name="Papp T."/>
            <person name="Martin F.M."/>
            <person name="Miettinen O."/>
            <person name="Hibbett D.S."/>
            <person name="Nagy L.G."/>
        </authorList>
    </citation>
    <scope>NUCLEOTIDE SEQUENCE [LARGE SCALE GENOMIC DNA]</scope>
    <source>
        <strain evidence="1 2">OMC1185</strain>
    </source>
</reference>
<dbReference type="AlphaFoldDB" id="A0A5C3MLA3"/>
<keyword evidence="2" id="KW-1185">Reference proteome</keyword>
<evidence type="ECO:0000313" key="1">
    <source>
        <dbReference type="EMBL" id="TFK45657.1"/>
    </source>
</evidence>
<name>A0A5C3MLA3_9AGAM</name>
<organism evidence="1 2">
    <name type="scientific">Heliocybe sulcata</name>
    <dbReference type="NCBI Taxonomy" id="5364"/>
    <lineage>
        <taxon>Eukaryota</taxon>
        <taxon>Fungi</taxon>
        <taxon>Dikarya</taxon>
        <taxon>Basidiomycota</taxon>
        <taxon>Agaricomycotina</taxon>
        <taxon>Agaricomycetes</taxon>
        <taxon>Gloeophyllales</taxon>
        <taxon>Gloeophyllaceae</taxon>
        <taxon>Heliocybe</taxon>
    </lineage>
</organism>
<gene>
    <name evidence="1" type="ORF">OE88DRAFT_1668926</name>
</gene>
<accession>A0A5C3MLA3</accession>
<proteinExistence type="predicted"/>